<evidence type="ECO:0000256" key="1">
    <source>
        <dbReference type="SAM" id="MobiDB-lite"/>
    </source>
</evidence>
<protein>
    <submittedName>
        <fullName evidence="3">Chloroplastic</fullName>
    </submittedName>
</protein>
<reference evidence="3 4" key="1">
    <citation type="submission" date="2024-02" db="EMBL/GenBank/DDBJ databases">
        <authorList>
            <person name="Chen Y."/>
            <person name="Shah S."/>
            <person name="Dougan E. K."/>
            <person name="Thang M."/>
            <person name="Chan C."/>
        </authorList>
    </citation>
    <scope>NUCLEOTIDE SEQUENCE [LARGE SCALE GENOMIC DNA]</scope>
</reference>
<gene>
    <name evidence="3" type="ORF">SCF082_LOCUS34760</name>
</gene>
<proteinExistence type="predicted"/>
<feature type="transmembrane region" description="Helical" evidence="2">
    <location>
        <begin position="182"/>
        <end position="201"/>
    </location>
</feature>
<keyword evidence="2" id="KW-1133">Transmembrane helix</keyword>
<evidence type="ECO:0000313" key="3">
    <source>
        <dbReference type="EMBL" id="CAK9069403.1"/>
    </source>
</evidence>
<sequence length="362" mass="39133">MAATLRRYAPLAVGGASLGLGGLLAATELRRELPEPCQVLQVHLMDPSVALLQSDLATVGALSRALTPKRQPVNEEMLHLKWSSSFGGPKSLQGQKAAVAGRFRAGVGVAHSGQRDLRLDPWSREACGAVACLGGCPIGADVMVVVMVVSYQEKWDKWVFHRAANFTCVRMMLSFAAGEGKAGVMGLLLLFATTLAVPLMARLRTSWVTPLVTLSSLGVEFLARLDWTGTSRKAVVKKDVCHRTIESIHGTNACYEWPRHQIGFKRSQEGAGEGLVPDARPRNLTGPHFSETTSHGLIIGTQPKFLPTGPRRTPPKEAVTGTPGRKPSSASHEKAGSMEVRLQRPSGSGDIWDDREWGEYQK</sequence>
<name>A0ABP0P033_9DINO</name>
<keyword evidence="2" id="KW-0812">Transmembrane</keyword>
<keyword evidence="2" id="KW-0472">Membrane</keyword>
<keyword evidence="4" id="KW-1185">Reference proteome</keyword>
<evidence type="ECO:0000256" key="2">
    <source>
        <dbReference type="SAM" id="Phobius"/>
    </source>
</evidence>
<dbReference type="EMBL" id="CAXAMM010032223">
    <property type="protein sequence ID" value="CAK9069403.1"/>
    <property type="molecule type" value="Genomic_DNA"/>
</dbReference>
<feature type="region of interest" description="Disordered" evidence="1">
    <location>
        <begin position="300"/>
        <end position="362"/>
    </location>
</feature>
<feature type="compositionally biased region" description="Basic and acidic residues" evidence="1">
    <location>
        <begin position="352"/>
        <end position="362"/>
    </location>
</feature>
<accession>A0ABP0P033</accession>
<comment type="caution">
    <text evidence="3">The sequence shown here is derived from an EMBL/GenBank/DDBJ whole genome shotgun (WGS) entry which is preliminary data.</text>
</comment>
<dbReference type="Proteomes" id="UP001642464">
    <property type="component" value="Unassembled WGS sequence"/>
</dbReference>
<evidence type="ECO:0000313" key="4">
    <source>
        <dbReference type="Proteomes" id="UP001642464"/>
    </source>
</evidence>
<organism evidence="3 4">
    <name type="scientific">Durusdinium trenchii</name>
    <dbReference type="NCBI Taxonomy" id="1381693"/>
    <lineage>
        <taxon>Eukaryota</taxon>
        <taxon>Sar</taxon>
        <taxon>Alveolata</taxon>
        <taxon>Dinophyceae</taxon>
        <taxon>Suessiales</taxon>
        <taxon>Symbiodiniaceae</taxon>
        <taxon>Durusdinium</taxon>
    </lineage>
</organism>